<evidence type="ECO:0000313" key="4">
    <source>
        <dbReference type="Proteomes" id="UP000016931"/>
    </source>
</evidence>
<feature type="transmembrane region" description="Helical" evidence="2">
    <location>
        <begin position="131"/>
        <end position="152"/>
    </location>
</feature>
<keyword evidence="2" id="KW-0812">Transmembrane</keyword>
<dbReference type="Proteomes" id="UP000016931">
    <property type="component" value="Unassembled WGS sequence"/>
</dbReference>
<keyword evidence="2" id="KW-0472">Membrane</keyword>
<proteinExistence type="predicted"/>
<sequence length="167" mass="18625">MPPSPTTTNGLTRRDVEAEHLAAPCSPARTIRSQSASIHSTTPPLYSVEDPDQPPNYWEESNYSRPVFVTTAFTLKPPHYHGSRSGLRSHDSEESRYQAYWLGLEMGAASRYPPPALALRRRRRRRAGTSNVRHCVAIGAVITVVLVIAFAVKGKFETERHHANTGY</sequence>
<gene>
    <name evidence="3" type="ORF">SEPMUDRAFT_145618</name>
</gene>
<dbReference type="RefSeq" id="XP_016764474.1">
    <property type="nucleotide sequence ID" value="XM_016903165.1"/>
</dbReference>
<evidence type="ECO:0000256" key="1">
    <source>
        <dbReference type="SAM" id="MobiDB-lite"/>
    </source>
</evidence>
<dbReference type="EMBL" id="KB456260">
    <property type="protein sequence ID" value="EMF16353.1"/>
    <property type="molecule type" value="Genomic_DNA"/>
</dbReference>
<dbReference type="GeneID" id="27900302"/>
<name>N1QL59_SPHMS</name>
<organism evidence="3 4">
    <name type="scientific">Sphaerulina musiva (strain SO2202)</name>
    <name type="common">Poplar stem canker fungus</name>
    <name type="synonym">Septoria musiva</name>
    <dbReference type="NCBI Taxonomy" id="692275"/>
    <lineage>
        <taxon>Eukaryota</taxon>
        <taxon>Fungi</taxon>
        <taxon>Dikarya</taxon>
        <taxon>Ascomycota</taxon>
        <taxon>Pezizomycotina</taxon>
        <taxon>Dothideomycetes</taxon>
        <taxon>Dothideomycetidae</taxon>
        <taxon>Mycosphaerellales</taxon>
        <taxon>Mycosphaerellaceae</taxon>
        <taxon>Sphaerulina</taxon>
    </lineage>
</organism>
<feature type="region of interest" description="Disordered" evidence="1">
    <location>
        <begin position="22"/>
        <end position="57"/>
    </location>
</feature>
<accession>N1QL59</accession>
<dbReference type="HOGENOM" id="CLU_1595588_0_0_1"/>
<reference evidence="3 4" key="1">
    <citation type="journal article" date="2012" name="PLoS Pathog.">
        <title>Diverse lifestyles and strategies of plant pathogenesis encoded in the genomes of eighteen Dothideomycetes fungi.</title>
        <authorList>
            <person name="Ohm R.A."/>
            <person name="Feau N."/>
            <person name="Henrissat B."/>
            <person name="Schoch C.L."/>
            <person name="Horwitz B.A."/>
            <person name="Barry K.W."/>
            <person name="Condon B.J."/>
            <person name="Copeland A.C."/>
            <person name="Dhillon B."/>
            <person name="Glaser F."/>
            <person name="Hesse C.N."/>
            <person name="Kosti I."/>
            <person name="LaButti K."/>
            <person name="Lindquist E.A."/>
            <person name="Lucas S."/>
            <person name="Salamov A.A."/>
            <person name="Bradshaw R.E."/>
            <person name="Ciuffetti L."/>
            <person name="Hamelin R.C."/>
            <person name="Kema G.H.J."/>
            <person name="Lawrence C."/>
            <person name="Scott J.A."/>
            <person name="Spatafora J.W."/>
            <person name="Turgeon B.G."/>
            <person name="de Wit P.J.G.M."/>
            <person name="Zhong S."/>
            <person name="Goodwin S.B."/>
            <person name="Grigoriev I.V."/>
        </authorList>
    </citation>
    <scope>NUCLEOTIDE SEQUENCE [LARGE SCALE GENOMIC DNA]</scope>
    <source>
        <strain evidence="3 4">SO2202</strain>
    </source>
</reference>
<evidence type="ECO:0000256" key="2">
    <source>
        <dbReference type="SAM" id="Phobius"/>
    </source>
</evidence>
<keyword evidence="4" id="KW-1185">Reference proteome</keyword>
<dbReference type="AlphaFoldDB" id="N1QL59"/>
<protein>
    <submittedName>
        <fullName evidence="3">Uncharacterized protein</fullName>
    </submittedName>
</protein>
<evidence type="ECO:0000313" key="3">
    <source>
        <dbReference type="EMBL" id="EMF16353.1"/>
    </source>
</evidence>
<keyword evidence="2" id="KW-1133">Transmembrane helix</keyword>
<feature type="compositionally biased region" description="Polar residues" evidence="1">
    <location>
        <begin position="31"/>
        <end position="44"/>
    </location>
</feature>